<evidence type="ECO:0000256" key="2">
    <source>
        <dbReference type="ARBA" id="ARBA00022679"/>
    </source>
</evidence>
<feature type="active site" description="Proton acceptor" evidence="4">
    <location>
        <position position="258"/>
    </location>
</feature>
<gene>
    <name evidence="7" type="ORF">FHX37_3722</name>
</gene>
<dbReference type="GO" id="GO:0008171">
    <property type="term" value="F:O-methyltransferase activity"/>
    <property type="evidence" value="ECO:0007669"/>
    <property type="project" value="InterPro"/>
</dbReference>
<feature type="domain" description="O-methyltransferase dimerisation" evidence="6">
    <location>
        <begin position="25"/>
        <end position="101"/>
    </location>
</feature>
<protein>
    <submittedName>
        <fullName evidence="7">Ubiquinone/menaquinone biosynthesis C-methylase UbiE</fullName>
    </submittedName>
</protein>
<dbReference type="Pfam" id="PF00891">
    <property type="entry name" value="Methyltransf_2"/>
    <property type="match status" value="1"/>
</dbReference>
<evidence type="ECO:0000313" key="7">
    <source>
        <dbReference type="EMBL" id="TQN28385.1"/>
    </source>
</evidence>
<dbReference type="CDD" id="cd02440">
    <property type="entry name" value="AdoMet_MTases"/>
    <property type="match status" value="1"/>
</dbReference>
<keyword evidence="3" id="KW-0949">S-adenosyl-L-methionine</keyword>
<keyword evidence="2" id="KW-0808">Transferase</keyword>
<dbReference type="PANTHER" id="PTHR43712">
    <property type="entry name" value="PUTATIVE (AFU_ORTHOLOGUE AFUA_4G14580)-RELATED"/>
    <property type="match status" value="1"/>
</dbReference>
<name>A0A543N971_9ACTN</name>
<feature type="domain" description="O-methyltransferase C-terminal" evidence="5">
    <location>
        <begin position="153"/>
        <end position="329"/>
    </location>
</feature>
<proteinExistence type="predicted"/>
<dbReference type="InterPro" id="IPR029063">
    <property type="entry name" value="SAM-dependent_MTases_sf"/>
</dbReference>
<dbReference type="InterPro" id="IPR012967">
    <property type="entry name" value="COMT_dimerisation"/>
</dbReference>
<keyword evidence="1 7" id="KW-0489">Methyltransferase</keyword>
<dbReference type="AlphaFoldDB" id="A0A543N971"/>
<evidence type="ECO:0000259" key="6">
    <source>
        <dbReference type="Pfam" id="PF08100"/>
    </source>
</evidence>
<dbReference type="Pfam" id="PF08100">
    <property type="entry name" value="Dimerisation"/>
    <property type="match status" value="1"/>
</dbReference>
<evidence type="ECO:0000256" key="1">
    <source>
        <dbReference type="ARBA" id="ARBA00022603"/>
    </source>
</evidence>
<sequence>MERPADPASAVAPTGAAPDVRPLLDITSGLWASQTLVAAESLELFTVLSRREGETPDGVAAALGIPERPAEMLLTACAALGLLEREGERFVPAPVAEHYLVRGRPYYIGDYIRMLRDYAYPGWMGITEAVRSDRPSRRIPEPDRGIFDTSNRPELFWEGMDQMSALTGNVFATEVGIGSSERLLDVGGGAAGFTIELCRRFPELRATVYDLPHVCQLATTRIRDAGMDDRITPCPGDFFADGELPGGHDLALLSMVLHDWAEEDGRAILAKCFRALPSGGRVAISELLVEDTKDGPLDAALMSMNMLVGTRGRNYTAAEYASWLRDAGFVSVRVVRFRAAGANGALLARKP</sequence>
<evidence type="ECO:0000256" key="4">
    <source>
        <dbReference type="PIRSR" id="PIRSR005739-1"/>
    </source>
</evidence>
<dbReference type="InterPro" id="IPR036388">
    <property type="entry name" value="WH-like_DNA-bd_sf"/>
</dbReference>
<dbReference type="RefSeq" id="WP_141925445.1">
    <property type="nucleotide sequence ID" value="NZ_VFQC01000002.1"/>
</dbReference>
<dbReference type="Gene3D" id="1.10.10.10">
    <property type="entry name" value="Winged helix-like DNA-binding domain superfamily/Winged helix DNA-binding domain"/>
    <property type="match status" value="1"/>
</dbReference>
<dbReference type="Gene3D" id="3.40.50.150">
    <property type="entry name" value="Vaccinia Virus protein VP39"/>
    <property type="match status" value="1"/>
</dbReference>
<evidence type="ECO:0000259" key="5">
    <source>
        <dbReference type="Pfam" id="PF00891"/>
    </source>
</evidence>
<accession>A0A543N971</accession>
<dbReference type="GO" id="GO:0032259">
    <property type="term" value="P:methylation"/>
    <property type="evidence" value="ECO:0007669"/>
    <property type="project" value="UniProtKB-KW"/>
</dbReference>
<dbReference type="PANTHER" id="PTHR43712:SF2">
    <property type="entry name" value="O-METHYLTRANSFERASE CICE"/>
    <property type="match status" value="1"/>
</dbReference>
<dbReference type="InterPro" id="IPR001077">
    <property type="entry name" value="COMT_C"/>
</dbReference>
<dbReference type="Proteomes" id="UP000317422">
    <property type="component" value="Unassembled WGS sequence"/>
</dbReference>
<keyword evidence="8" id="KW-1185">Reference proteome</keyword>
<dbReference type="SUPFAM" id="SSF53335">
    <property type="entry name" value="S-adenosyl-L-methionine-dependent methyltransferases"/>
    <property type="match status" value="1"/>
</dbReference>
<keyword evidence="7" id="KW-0830">Ubiquinone</keyword>
<dbReference type="GO" id="GO:0046983">
    <property type="term" value="F:protein dimerization activity"/>
    <property type="evidence" value="ECO:0007669"/>
    <property type="project" value="InterPro"/>
</dbReference>
<dbReference type="InterPro" id="IPR036390">
    <property type="entry name" value="WH_DNA-bd_sf"/>
</dbReference>
<evidence type="ECO:0000313" key="8">
    <source>
        <dbReference type="Proteomes" id="UP000317422"/>
    </source>
</evidence>
<dbReference type="SUPFAM" id="SSF46785">
    <property type="entry name" value="Winged helix' DNA-binding domain"/>
    <property type="match status" value="1"/>
</dbReference>
<organism evidence="7 8">
    <name type="scientific">Haloactinospora alba</name>
    <dbReference type="NCBI Taxonomy" id="405555"/>
    <lineage>
        <taxon>Bacteria</taxon>
        <taxon>Bacillati</taxon>
        <taxon>Actinomycetota</taxon>
        <taxon>Actinomycetes</taxon>
        <taxon>Streptosporangiales</taxon>
        <taxon>Nocardiopsidaceae</taxon>
        <taxon>Haloactinospora</taxon>
    </lineage>
</organism>
<reference evidence="7 8" key="1">
    <citation type="submission" date="2019-06" db="EMBL/GenBank/DDBJ databases">
        <title>Sequencing the genomes of 1000 actinobacteria strains.</title>
        <authorList>
            <person name="Klenk H.-P."/>
        </authorList>
    </citation>
    <scope>NUCLEOTIDE SEQUENCE [LARGE SCALE GENOMIC DNA]</scope>
    <source>
        <strain evidence="7 8">DSM 45015</strain>
    </source>
</reference>
<dbReference type="EMBL" id="VFQC01000002">
    <property type="protein sequence ID" value="TQN28385.1"/>
    <property type="molecule type" value="Genomic_DNA"/>
</dbReference>
<comment type="caution">
    <text evidence="7">The sequence shown here is derived from an EMBL/GenBank/DDBJ whole genome shotgun (WGS) entry which is preliminary data.</text>
</comment>
<dbReference type="InterPro" id="IPR016461">
    <property type="entry name" value="COMT-like"/>
</dbReference>
<dbReference type="PROSITE" id="PS51683">
    <property type="entry name" value="SAM_OMT_II"/>
    <property type="match status" value="1"/>
</dbReference>
<evidence type="ECO:0000256" key="3">
    <source>
        <dbReference type="ARBA" id="ARBA00022691"/>
    </source>
</evidence>
<dbReference type="OrthoDB" id="582216at2"/>